<name>A0A0L6VFN8_9BASI</name>
<comment type="caution">
    <text evidence="2">The sequence shown here is derived from an EMBL/GenBank/DDBJ whole genome shotgun (WGS) entry which is preliminary data.</text>
</comment>
<dbReference type="AlphaFoldDB" id="A0A0L6VFN8"/>
<organism evidence="2 3">
    <name type="scientific">Puccinia sorghi</name>
    <dbReference type="NCBI Taxonomy" id="27349"/>
    <lineage>
        <taxon>Eukaryota</taxon>
        <taxon>Fungi</taxon>
        <taxon>Dikarya</taxon>
        <taxon>Basidiomycota</taxon>
        <taxon>Pucciniomycotina</taxon>
        <taxon>Pucciniomycetes</taxon>
        <taxon>Pucciniales</taxon>
        <taxon>Pucciniaceae</taxon>
        <taxon>Puccinia</taxon>
    </lineage>
</organism>
<dbReference type="Proteomes" id="UP000037035">
    <property type="component" value="Unassembled WGS sequence"/>
</dbReference>
<evidence type="ECO:0000313" key="2">
    <source>
        <dbReference type="EMBL" id="KNZ59352.1"/>
    </source>
</evidence>
<feature type="region of interest" description="Disordered" evidence="1">
    <location>
        <begin position="1"/>
        <end position="109"/>
    </location>
</feature>
<reference evidence="2 3" key="1">
    <citation type="submission" date="2015-08" db="EMBL/GenBank/DDBJ databases">
        <title>Next Generation Sequencing and Analysis of the Genome of Puccinia sorghi L Schw, the Causal Agent of Maize Common Rust.</title>
        <authorList>
            <person name="Rochi L."/>
            <person name="Burguener G."/>
            <person name="Darino M."/>
            <person name="Turjanski A."/>
            <person name="Kreff E."/>
            <person name="Dieguez M.J."/>
            <person name="Sacco F."/>
        </authorList>
    </citation>
    <scope>NUCLEOTIDE SEQUENCE [LARGE SCALE GENOMIC DNA]</scope>
    <source>
        <strain evidence="2 3">RO10H11247</strain>
    </source>
</reference>
<dbReference type="OrthoDB" id="2504836at2759"/>
<keyword evidence="3" id="KW-1185">Reference proteome</keyword>
<gene>
    <name evidence="2" type="ORF">VP01_1751g5</name>
</gene>
<accession>A0A0L6VFN8</accession>
<evidence type="ECO:0000313" key="3">
    <source>
        <dbReference type="Proteomes" id="UP000037035"/>
    </source>
</evidence>
<protein>
    <submittedName>
        <fullName evidence="2">Uncharacterized protein</fullName>
    </submittedName>
</protein>
<dbReference type="VEuPathDB" id="FungiDB:VP01_1751g5"/>
<feature type="compositionally biased region" description="Basic and acidic residues" evidence="1">
    <location>
        <begin position="43"/>
        <end position="62"/>
    </location>
</feature>
<feature type="compositionally biased region" description="Polar residues" evidence="1">
    <location>
        <begin position="1"/>
        <end position="11"/>
    </location>
</feature>
<dbReference type="EMBL" id="LAVV01006561">
    <property type="protein sequence ID" value="KNZ59352.1"/>
    <property type="molecule type" value="Genomic_DNA"/>
</dbReference>
<proteinExistence type="predicted"/>
<feature type="compositionally biased region" description="Basic residues" evidence="1">
    <location>
        <begin position="33"/>
        <end position="42"/>
    </location>
</feature>
<evidence type="ECO:0000256" key="1">
    <source>
        <dbReference type="SAM" id="MobiDB-lite"/>
    </source>
</evidence>
<sequence>MVDEAPSSQPAGQDREEVSANPEAAQSSSNIIKRLKEKIRHLGPKDDKPLSPGQESRRRDAAGAEPELPSRARKRVDRFCQAHGFSNPLVHAGPDGSVENQADNQEKVK</sequence>